<protein>
    <submittedName>
        <fullName evidence="2">DUF3575 domain-containing protein</fullName>
    </submittedName>
</protein>
<name>A0A9D9HF59_9BACT</name>
<dbReference type="InterPro" id="IPR036737">
    <property type="entry name" value="OmpA-like_sf"/>
</dbReference>
<evidence type="ECO:0000256" key="1">
    <source>
        <dbReference type="SAM" id="SignalP"/>
    </source>
</evidence>
<evidence type="ECO:0000313" key="2">
    <source>
        <dbReference type="EMBL" id="MBO8447858.1"/>
    </source>
</evidence>
<sequence length="442" mass="49694">MKKRILLLAGLVFSSMSIIAQDRIQTDTIGVKVYFRQGYSIFEPDFRENGIRLGKFAEQLEKAGADSLVKIGTIHIVGAASPEGIAKMNQRLSEKRAETLIAWLRQNLPLPDSSFSKEGIGVDWKGLTRLVENSEMPYREEVLDILYNTPEWVIRNGVVVDGRQRQLGMLHGGQAWWYMEKHFFPELRSSAMEIYCEITVPAPAPVPEEVLPEPDTTGLAGVPAVPADTLQAPDTTAAQEPAAVTEPEPAPVAETPSVRKPFYMALKTNMLYDAALVPNAGVEFHIADGWSIGANWMYAWWKSDRHARYWRTYGGDLAVRKYFGKKAEEKPLQGHHLGVYGQMLTYDFELGGRGYLGDRWSWGAGIEYGYSLPVARRINIDFSLGLGYLGGEYKEYLPMDGHYVWQATRNRHWVGPTKAEITFVWLLGYGNTNPDKEKGGRR</sequence>
<dbReference type="EMBL" id="JADIMQ010000017">
    <property type="protein sequence ID" value="MBO8447858.1"/>
    <property type="molecule type" value="Genomic_DNA"/>
</dbReference>
<dbReference type="Proteomes" id="UP000810252">
    <property type="component" value="Unassembled WGS sequence"/>
</dbReference>
<accession>A0A9D9HF59</accession>
<evidence type="ECO:0000313" key="3">
    <source>
        <dbReference type="Proteomes" id="UP000810252"/>
    </source>
</evidence>
<dbReference type="AlphaFoldDB" id="A0A9D9HF59"/>
<reference evidence="2" key="1">
    <citation type="submission" date="2020-10" db="EMBL/GenBank/DDBJ databases">
        <authorList>
            <person name="Gilroy R."/>
        </authorList>
    </citation>
    <scope>NUCLEOTIDE SEQUENCE</scope>
    <source>
        <strain evidence="2">20514</strain>
    </source>
</reference>
<keyword evidence="1" id="KW-0732">Signal</keyword>
<dbReference type="Gene3D" id="3.30.1330.60">
    <property type="entry name" value="OmpA-like domain"/>
    <property type="match status" value="1"/>
</dbReference>
<dbReference type="SUPFAM" id="SSF103088">
    <property type="entry name" value="OmpA-like"/>
    <property type="match status" value="1"/>
</dbReference>
<proteinExistence type="predicted"/>
<organism evidence="2 3">
    <name type="scientific">Candidatus Cryptobacteroides merdigallinarum</name>
    <dbReference type="NCBI Taxonomy" id="2840770"/>
    <lineage>
        <taxon>Bacteria</taxon>
        <taxon>Pseudomonadati</taxon>
        <taxon>Bacteroidota</taxon>
        <taxon>Bacteroidia</taxon>
        <taxon>Bacteroidales</taxon>
        <taxon>Candidatus Cryptobacteroides</taxon>
    </lineage>
</organism>
<reference evidence="2" key="2">
    <citation type="journal article" date="2021" name="PeerJ">
        <title>Extensive microbial diversity within the chicken gut microbiome revealed by metagenomics and culture.</title>
        <authorList>
            <person name="Gilroy R."/>
            <person name="Ravi A."/>
            <person name="Getino M."/>
            <person name="Pursley I."/>
            <person name="Horton D.L."/>
            <person name="Alikhan N.F."/>
            <person name="Baker D."/>
            <person name="Gharbi K."/>
            <person name="Hall N."/>
            <person name="Watson M."/>
            <person name="Adriaenssens E.M."/>
            <person name="Foster-Nyarko E."/>
            <person name="Jarju S."/>
            <person name="Secka A."/>
            <person name="Antonio M."/>
            <person name="Oren A."/>
            <person name="Chaudhuri R.R."/>
            <person name="La Ragione R."/>
            <person name="Hildebrand F."/>
            <person name="Pallen M.J."/>
        </authorList>
    </citation>
    <scope>NUCLEOTIDE SEQUENCE</scope>
    <source>
        <strain evidence="2">20514</strain>
    </source>
</reference>
<feature type="chain" id="PRO_5038341808" evidence="1">
    <location>
        <begin position="21"/>
        <end position="442"/>
    </location>
</feature>
<dbReference type="Pfam" id="PF12099">
    <property type="entry name" value="DUF3575"/>
    <property type="match status" value="1"/>
</dbReference>
<gene>
    <name evidence="2" type="ORF">IAC29_01135</name>
</gene>
<dbReference type="InterPro" id="IPR021958">
    <property type="entry name" value="DUF3575"/>
</dbReference>
<comment type="caution">
    <text evidence="2">The sequence shown here is derived from an EMBL/GenBank/DDBJ whole genome shotgun (WGS) entry which is preliminary data.</text>
</comment>
<feature type="signal peptide" evidence="1">
    <location>
        <begin position="1"/>
        <end position="20"/>
    </location>
</feature>